<dbReference type="InterPro" id="IPR006059">
    <property type="entry name" value="SBP"/>
</dbReference>
<reference evidence="3 4" key="1">
    <citation type="submission" date="2019-01" db="EMBL/GenBank/DDBJ databases">
        <title>RHIZO-ID as a novel technology for direct rhizobia identification.</title>
        <authorList>
            <person name="De Meyer S.E."/>
        </authorList>
    </citation>
    <scope>NUCLEOTIDE SEQUENCE [LARGE SCALE GENOMIC DNA]</scope>
    <source>
        <strain evidence="3 4">WSM448</strain>
    </source>
</reference>
<dbReference type="Proteomes" id="UP000283817">
    <property type="component" value="Unassembled WGS sequence"/>
</dbReference>
<dbReference type="Gene3D" id="3.40.190.10">
    <property type="entry name" value="Periplasmic binding protein-like II"/>
    <property type="match status" value="1"/>
</dbReference>
<feature type="signal peptide" evidence="2">
    <location>
        <begin position="1"/>
        <end position="25"/>
    </location>
</feature>
<gene>
    <name evidence="3" type="ORF">EHI47_01540</name>
</gene>
<keyword evidence="2" id="KW-0732">Signal</keyword>
<organism evidence="3 4">
    <name type="scientific">Rhizobium leguminosarum</name>
    <dbReference type="NCBI Taxonomy" id="384"/>
    <lineage>
        <taxon>Bacteria</taxon>
        <taxon>Pseudomonadati</taxon>
        <taxon>Pseudomonadota</taxon>
        <taxon>Alphaproteobacteria</taxon>
        <taxon>Hyphomicrobiales</taxon>
        <taxon>Rhizobiaceae</taxon>
        <taxon>Rhizobium/Agrobacterium group</taxon>
        <taxon>Rhizobium</taxon>
    </lineage>
</organism>
<dbReference type="AlphaFoldDB" id="A0A444ICS0"/>
<dbReference type="SUPFAM" id="SSF53850">
    <property type="entry name" value="Periplasmic binding protein-like II"/>
    <property type="match status" value="1"/>
</dbReference>
<evidence type="ECO:0000256" key="2">
    <source>
        <dbReference type="SAM" id="SignalP"/>
    </source>
</evidence>
<feature type="non-terminal residue" evidence="3">
    <location>
        <position position="165"/>
    </location>
</feature>
<keyword evidence="1" id="KW-0574">Periplasm</keyword>
<dbReference type="EMBL" id="SBHX01000003">
    <property type="protein sequence ID" value="RWX37163.1"/>
    <property type="molecule type" value="Genomic_DNA"/>
</dbReference>
<comment type="caution">
    <text evidence="3">The sequence shown here is derived from an EMBL/GenBank/DDBJ whole genome shotgun (WGS) entry which is preliminary data.</text>
</comment>
<evidence type="ECO:0000313" key="3">
    <source>
        <dbReference type="EMBL" id="RWX37163.1"/>
    </source>
</evidence>
<dbReference type="Pfam" id="PF01547">
    <property type="entry name" value="SBP_bac_1"/>
    <property type="match status" value="1"/>
</dbReference>
<feature type="chain" id="PRO_5018998697" evidence="2">
    <location>
        <begin position="26"/>
        <end position="165"/>
    </location>
</feature>
<evidence type="ECO:0000313" key="4">
    <source>
        <dbReference type="Proteomes" id="UP000283817"/>
    </source>
</evidence>
<proteinExistence type="predicted"/>
<evidence type="ECO:0000256" key="1">
    <source>
        <dbReference type="ARBA" id="ARBA00022764"/>
    </source>
</evidence>
<name>A0A444ICS0_RHILE</name>
<dbReference type="RefSeq" id="WP_128409628.1">
    <property type="nucleotide sequence ID" value="NZ_SBHX01000003.1"/>
</dbReference>
<protein>
    <submittedName>
        <fullName evidence="3">Extracellular solute-binding protein</fullName>
    </submittedName>
</protein>
<sequence>MNYALKASALALTLGLATTASPAWADFWSDAGAKFKGVTLHGVTESTPPSNYIRNVLAPEFEKKTGIKVDIETTSWDQMYDKAIKDMEAKTGIYDMVYIEQDIIYSYLARNFLVDITKTLKDQPDLKAPTYDDANFTSFANYFKDASGDLFGVPMEAFLKTYLYR</sequence>
<accession>A0A444ICS0</accession>